<keyword evidence="1" id="KW-0472">Membrane</keyword>
<dbReference type="RefSeq" id="WP_311817036.1">
    <property type="nucleotide sequence ID" value="NZ_JARPXG010000048.1"/>
</dbReference>
<sequence>MMKRLNFQTILLSMIAIPVFTLVNIWLAYGYILLFFLVIGWEKKKPTEEADYE</sequence>
<keyword evidence="1" id="KW-0812">Transmembrane</keyword>
<comment type="caution">
    <text evidence="2">The sequence shown here is derived from an EMBL/GenBank/DDBJ whole genome shotgun (WGS) entry which is preliminary data.</text>
</comment>
<accession>A0AAW8TEW0</accession>
<dbReference type="AlphaFoldDB" id="A0AAW8TEW0"/>
<evidence type="ECO:0000313" key="3">
    <source>
        <dbReference type="Proteomes" id="UP001254770"/>
    </source>
</evidence>
<gene>
    <name evidence="2" type="ORF">P7D69_13465</name>
</gene>
<name>A0AAW8TEW0_9ENTE</name>
<evidence type="ECO:0000313" key="2">
    <source>
        <dbReference type="EMBL" id="MDT2545353.1"/>
    </source>
</evidence>
<organism evidence="2 3">
    <name type="scientific">Enterococcus raffinosus</name>
    <dbReference type="NCBI Taxonomy" id="71452"/>
    <lineage>
        <taxon>Bacteria</taxon>
        <taxon>Bacillati</taxon>
        <taxon>Bacillota</taxon>
        <taxon>Bacilli</taxon>
        <taxon>Lactobacillales</taxon>
        <taxon>Enterococcaceae</taxon>
        <taxon>Enterococcus</taxon>
    </lineage>
</organism>
<evidence type="ECO:0000256" key="1">
    <source>
        <dbReference type="SAM" id="Phobius"/>
    </source>
</evidence>
<dbReference type="Proteomes" id="UP001254770">
    <property type="component" value="Unassembled WGS sequence"/>
</dbReference>
<feature type="transmembrane region" description="Helical" evidence="1">
    <location>
        <begin position="12"/>
        <end position="39"/>
    </location>
</feature>
<dbReference type="EMBL" id="JARPXL010000014">
    <property type="protein sequence ID" value="MDT2545353.1"/>
    <property type="molecule type" value="Genomic_DNA"/>
</dbReference>
<reference evidence="2" key="1">
    <citation type="submission" date="2023-03" db="EMBL/GenBank/DDBJ databases">
        <authorList>
            <person name="Shen W."/>
            <person name="Cai J."/>
        </authorList>
    </citation>
    <scope>NUCLEOTIDE SEQUENCE</scope>
    <source>
        <strain evidence="2">Y15</strain>
    </source>
</reference>
<protein>
    <submittedName>
        <fullName evidence="2">Uncharacterized protein</fullName>
    </submittedName>
</protein>
<proteinExistence type="predicted"/>
<keyword evidence="1" id="KW-1133">Transmembrane helix</keyword>